<evidence type="ECO:0000256" key="1">
    <source>
        <dbReference type="ARBA" id="ARBA00022741"/>
    </source>
</evidence>
<dbReference type="InterPro" id="IPR003593">
    <property type="entry name" value="AAA+_ATPase"/>
</dbReference>
<dbReference type="CDD" id="cd00130">
    <property type="entry name" value="PAS"/>
    <property type="match status" value="1"/>
</dbReference>
<dbReference type="InterPro" id="IPR025943">
    <property type="entry name" value="Sigma_54_int_dom_ATP-bd_2"/>
</dbReference>
<name>A0ABS8N8S6_9CLOT</name>
<dbReference type="InterPro" id="IPR009057">
    <property type="entry name" value="Homeodomain-like_sf"/>
</dbReference>
<sequence>MEVIRKTHHNYNVELNRSHERCKRLGIQKNQVFSKRIVCDTELQRRFTFNRNLILTAEPYIENLMNFVRGSNFFILLTDKEGCILNAMGDEKILSESFSMKMIPGAFMNEENIGTNAMSMVIKTNKPIQVSGNEHFIHEYHKWTCSAAPIKDRYGNLIAVLDLTGYIEYVHPHTLGMVIAASNAVEEMLKVKEYEIIYNINNKYKKNIFNFIPMPIVTSDLDGKIEVCNEKALSIMGDNKIKMAKMEDIIGNWEKVKENLYLGKSVSQEVNLYISGSKARCHLIANPVYNSEKNAIEIIYVFEDIKNIKKQNKNQAYYTFDNIIGEDENFIKIVEYSKKISNSKSTILIIGESGTGKELFAQSIHNYSSRSDGPFIALNCGAIPEQLMESELFGYEEGSFTGAKKGGNIGKFELADGGTIMLDEIGEMPLDMQTKLLRVVQEGVIAKIGSTKSIPIDVRIIAVTNKDLKKEVELGKFRKDLYYRLNVLPVYLPPLRERKSDIILFLKYFMGSISKKLGKKSFTIPEKYLRNMIKYDWPGNIRELKNVVELIVNSGAIPSNYFGEEEYDGKIILDPGDECLKLDYMEKLHLTKVLRRFKGNITHSADALGIRRNTLYSKIKKYNIRT</sequence>
<dbReference type="RefSeq" id="WP_150355695.1">
    <property type="nucleotide sequence ID" value="NZ_JAJJPB010000015.1"/>
</dbReference>
<dbReference type="PANTHER" id="PTHR32071:SF57">
    <property type="entry name" value="C4-DICARBOXYLATE TRANSPORT TRANSCRIPTIONAL REGULATORY PROTEIN DCTD"/>
    <property type="match status" value="1"/>
</dbReference>
<dbReference type="Gene3D" id="1.10.8.60">
    <property type="match status" value="1"/>
</dbReference>
<keyword evidence="3" id="KW-0805">Transcription regulation</keyword>
<evidence type="ECO:0000313" key="8">
    <source>
        <dbReference type="Proteomes" id="UP001165422"/>
    </source>
</evidence>
<dbReference type="Gene3D" id="3.30.450.20">
    <property type="entry name" value="PAS domain"/>
    <property type="match status" value="1"/>
</dbReference>
<evidence type="ECO:0000259" key="6">
    <source>
        <dbReference type="PROSITE" id="PS50045"/>
    </source>
</evidence>
<accession>A0ABS8N8S6</accession>
<feature type="domain" description="Sigma-54 factor interaction" evidence="6">
    <location>
        <begin position="323"/>
        <end position="553"/>
    </location>
</feature>
<dbReference type="CDD" id="cd00009">
    <property type="entry name" value="AAA"/>
    <property type="match status" value="1"/>
</dbReference>
<dbReference type="InterPro" id="IPR002197">
    <property type="entry name" value="HTH_Fis"/>
</dbReference>
<evidence type="ECO:0000256" key="3">
    <source>
        <dbReference type="ARBA" id="ARBA00023015"/>
    </source>
</evidence>
<dbReference type="EMBL" id="JAJJPB010000015">
    <property type="protein sequence ID" value="MCC9295559.1"/>
    <property type="molecule type" value="Genomic_DNA"/>
</dbReference>
<dbReference type="InterPro" id="IPR002078">
    <property type="entry name" value="Sigma_54_int"/>
</dbReference>
<dbReference type="PROSITE" id="PS00675">
    <property type="entry name" value="SIGMA54_INTERACT_1"/>
    <property type="match status" value="1"/>
</dbReference>
<evidence type="ECO:0000256" key="2">
    <source>
        <dbReference type="ARBA" id="ARBA00022840"/>
    </source>
</evidence>
<dbReference type="SUPFAM" id="SSF46689">
    <property type="entry name" value="Homeodomain-like"/>
    <property type="match status" value="1"/>
</dbReference>
<keyword evidence="4" id="KW-0238">DNA-binding</keyword>
<dbReference type="PROSITE" id="PS00676">
    <property type="entry name" value="SIGMA54_INTERACT_2"/>
    <property type="match status" value="1"/>
</dbReference>
<dbReference type="InterPro" id="IPR027417">
    <property type="entry name" value="P-loop_NTPase"/>
</dbReference>
<dbReference type="Pfam" id="PF02954">
    <property type="entry name" value="HTH_8"/>
    <property type="match status" value="1"/>
</dbReference>
<dbReference type="InterPro" id="IPR000014">
    <property type="entry name" value="PAS"/>
</dbReference>
<gene>
    <name evidence="7" type="ORF">LN736_11890</name>
</gene>
<evidence type="ECO:0000313" key="7">
    <source>
        <dbReference type="EMBL" id="MCC9295559.1"/>
    </source>
</evidence>
<dbReference type="InterPro" id="IPR025662">
    <property type="entry name" value="Sigma_54_int_dom_ATP-bd_1"/>
</dbReference>
<protein>
    <submittedName>
        <fullName evidence="7">Sigma 54-interacting transcriptional regulator</fullName>
    </submittedName>
</protein>
<evidence type="ECO:0000256" key="5">
    <source>
        <dbReference type="ARBA" id="ARBA00023163"/>
    </source>
</evidence>
<comment type="caution">
    <text evidence="7">The sequence shown here is derived from an EMBL/GenBank/DDBJ whole genome shotgun (WGS) entry which is preliminary data.</text>
</comment>
<keyword evidence="1" id="KW-0547">Nucleotide-binding</keyword>
<dbReference type="InterPro" id="IPR035965">
    <property type="entry name" value="PAS-like_dom_sf"/>
</dbReference>
<dbReference type="SUPFAM" id="SSF55785">
    <property type="entry name" value="PYP-like sensor domain (PAS domain)"/>
    <property type="match status" value="1"/>
</dbReference>
<keyword evidence="5" id="KW-0804">Transcription</keyword>
<organism evidence="7 8">
    <name type="scientific">Clostridium aromativorans</name>
    <dbReference type="NCBI Taxonomy" id="2836848"/>
    <lineage>
        <taxon>Bacteria</taxon>
        <taxon>Bacillati</taxon>
        <taxon>Bacillota</taxon>
        <taxon>Clostridia</taxon>
        <taxon>Eubacteriales</taxon>
        <taxon>Clostridiaceae</taxon>
        <taxon>Clostridium</taxon>
    </lineage>
</organism>
<dbReference type="Pfam" id="PF25601">
    <property type="entry name" value="AAA_lid_14"/>
    <property type="match status" value="1"/>
</dbReference>
<dbReference type="InterPro" id="IPR058031">
    <property type="entry name" value="AAA_lid_NorR"/>
</dbReference>
<dbReference type="Gene3D" id="3.40.50.300">
    <property type="entry name" value="P-loop containing nucleotide triphosphate hydrolases"/>
    <property type="match status" value="1"/>
</dbReference>
<keyword evidence="2" id="KW-0067">ATP-binding</keyword>
<proteinExistence type="predicted"/>
<dbReference type="SMART" id="SM00382">
    <property type="entry name" value="AAA"/>
    <property type="match status" value="1"/>
</dbReference>
<dbReference type="Proteomes" id="UP001165422">
    <property type="component" value="Unassembled WGS sequence"/>
</dbReference>
<dbReference type="PROSITE" id="PS50045">
    <property type="entry name" value="SIGMA54_INTERACT_4"/>
    <property type="match status" value="1"/>
</dbReference>
<dbReference type="PANTHER" id="PTHR32071">
    <property type="entry name" value="TRANSCRIPTIONAL REGULATORY PROTEIN"/>
    <property type="match status" value="1"/>
</dbReference>
<dbReference type="PRINTS" id="PR01590">
    <property type="entry name" value="HTHFIS"/>
</dbReference>
<dbReference type="Gene3D" id="3.30.450.40">
    <property type="match status" value="1"/>
</dbReference>
<evidence type="ECO:0000256" key="4">
    <source>
        <dbReference type="ARBA" id="ARBA00023125"/>
    </source>
</evidence>
<keyword evidence="8" id="KW-1185">Reference proteome</keyword>
<dbReference type="PROSITE" id="PS00688">
    <property type="entry name" value="SIGMA54_INTERACT_3"/>
    <property type="match status" value="1"/>
</dbReference>
<dbReference type="InterPro" id="IPR025944">
    <property type="entry name" value="Sigma_54_int_dom_CS"/>
</dbReference>
<dbReference type="Gene3D" id="1.10.10.60">
    <property type="entry name" value="Homeodomain-like"/>
    <property type="match status" value="1"/>
</dbReference>
<reference evidence="7" key="1">
    <citation type="submission" date="2021-11" db="EMBL/GenBank/DDBJ databases">
        <authorList>
            <person name="Qingchun L."/>
            <person name="Dong Z."/>
            <person name="Zongwei Q."/>
            <person name="Jia Z."/>
            <person name="Duotao L."/>
        </authorList>
    </citation>
    <scope>NUCLEOTIDE SEQUENCE</scope>
    <source>
        <strain evidence="7">WLY-B-L2</strain>
    </source>
</reference>
<dbReference type="InterPro" id="IPR029016">
    <property type="entry name" value="GAF-like_dom_sf"/>
</dbReference>
<dbReference type="SUPFAM" id="SSF52540">
    <property type="entry name" value="P-loop containing nucleoside triphosphate hydrolases"/>
    <property type="match status" value="1"/>
</dbReference>
<dbReference type="Pfam" id="PF00158">
    <property type="entry name" value="Sigma54_activat"/>
    <property type="match status" value="1"/>
</dbReference>